<name>A0A0F9F7S1_9ZZZZ</name>
<protein>
    <submittedName>
        <fullName evidence="2">Uncharacterized protein</fullName>
    </submittedName>
</protein>
<gene>
    <name evidence="2" type="ORF">LCGC14_1984740</name>
</gene>
<organism evidence="2">
    <name type="scientific">marine sediment metagenome</name>
    <dbReference type="NCBI Taxonomy" id="412755"/>
    <lineage>
        <taxon>unclassified sequences</taxon>
        <taxon>metagenomes</taxon>
        <taxon>ecological metagenomes</taxon>
    </lineage>
</organism>
<dbReference type="EMBL" id="LAZR01022277">
    <property type="protein sequence ID" value="KKL82439.1"/>
    <property type="molecule type" value="Genomic_DNA"/>
</dbReference>
<keyword evidence="1" id="KW-1133">Transmembrane helix</keyword>
<sequence>MAVLEKKVIIRITIVFLIAVVALFIAANCTLALQPSGSVVINGNDEFTNSTTATINLSVQDFTATEVSFSNNGVDYSLWESFVPLKTWNLTEVDELKTVYVRFRNLAGDEILASDNITLDMTSPIGGLTINSGQGYTSSIFVSLSLSASDPGNVASGIDKVMISDNKDFALAVWQDYSPILSYTLSGFDAEKIIYTKFKDIAGNESGLWKQDDWIGGSGQAVWNDNTKYAVDSGELDISSAGSVKLGQIIGSYSAPPIYAVSDGGVYYTTTTGEYFVLNYATWMWDGFDGYNTTVYDYLKFPLSSIPTTLNSATLYLNAATGGTGTHQLNHIPDYGTLDASDYSIVPLQSAVALLLPPSPNCCDKYINRDITTSVEEDRVAAKPYS</sequence>
<keyword evidence="1" id="KW-0472">Membrane</keyword>
<evidence type="ECO:0000313" key="2">
    <source>
        <dbReference type="EMBL" id="KKL82439.1"/>
    </source>
</evidence>
<accession>A0A0F9F7S1</accession>
<dbReference type="AlphaFoldDB" id="A0A0F9F7S1"/>
<keyword evidence="1" id="KW-0812">Transmembrane</keyword>
<proteinExistence type="predicted"/>
<reference evidence="2" key="1">
    <citation type="journal article" date="2015" name="Nature">
        <title>Complex archaea that bridge the gap between prokaryotes and eukaryotes.</title>
        <authorList>
            <person name="Spang A."/>
            <person name="Saw J.H."/>
            <person name="Jorgensen S.L."/>
            <person name="Zaremba-Niedzwiedzka K."/>
            <person name="Martijn J."/>
            <person name="Lind A.E."/>
            <person name="van Eijk R."/>
            <person name="Schleper C."/>
            <person name="Guy L."/>
            <person name="Ettema T.J."/>
        </authorList>
    </citation>
    <scope>NUCLEOTIDE SEQUENCE</scope>
</reference>
<feature type="transmembrane region" description="Helical" evidence="1">
    <location>
        <begin position="12"/>
        <end position="33"/>
    </location>
</feature>
<evidence type="ECO:0000256" key="1">
    <source>
        <dbReference type="SAM" id="Phobius"/>
    </source>
</evidence>
<feature type="non-terminal residue" evidence="2">
    <location>
        <position position="386"/>
    </location>
</feature>
<comment type="caution">
    <text evidence="2">The sequence shown here is derived from an EMBL/GenBank/DDBJ whole genome shotgun (WGS) entry which is preliminary data.</text>
</comment>